<evidence type="ECO:0000256" key="7">
    <source>
        <dbReference type="ARBA" id="ARBA00023002"/>
    </source>
</evidence>
<dbReference type="CDD" id="cd06558">
    <property type="entry name" value="crotonase-like"/>
    <property type="match status" value="1"/>
</dbReference>
<dbReference type="SUPFAM" id="SSF51735">
    <property type="entry name" value="NAD(P)-binding Rossmann-fold domains"/>
    <property type="match status" value="1"/>
</dbReference>
<comment type="subcellular location">
    <subcellularLocation>
        <location evidence="1">Peroxisome</location>
    </subcellularLocation>
</comment>
<keyword evidence="9" id="KW-0443">Lipid metabolism</keyword>
<comment type="catalytic activity">
    <reaction evidence="14">
        <text>a (3S)-3-hydroxyacyl-CoA + NAD(+) = a 3-oxoacyl-CoA + NADH + H(+)</text>
        <dbReference type="Rhea" id="RHEA:22432"/>
        <dbReference type="ChEBI" id="CHEBI:15378"/>
        <dbReference type="ChEBI" id="CHEBI:57318"/>
        <dbReference type="ChEBI" id="CHEBI:57540"/>
        <dbReference type="ChEBI" id="CHEBI:57945"/>
        <dbReference type="ChEBI" id="CHEBI:90726"/>
        <dbReference type="EC" id="1.1.1.35"/>
    </reaction>
</comment>
<evidence type="ECO:0000256" key="14">
    <source>
        <dbReference type="ARBA" id="ARBA00049556"/>
    </source>
</evidence>
<keyword evidence="7" id="KW-0560">Oxidoreductase</keyword>
<evidence type="ECO:0000256" key="10">
    <source>
        <dbReference type="ARBA" id="ARBA00023140"/>
    </source>
</evidence>
<dbReference type="STRING" id="634436.SAMN05216361_2801"/>
<keyword evidence="19" id="KW-1185">Reference proteome</keyword>
<evidence type="ECO:0000256" key="11">
    <source>
        <dbReference type="ARBA" id="ARBA00023235"/>
    </source>
</evidence>
<dbReference type="GO" id="GO:0070403">
    <property type="term" value="F:NAD+ binding"/>
    <property type="evidence" value="ECO:0007669"/>
    <property type="project" value="InterPro"/>
</dbReference>
<evidence type="ECO:0000256" key="2">
    <source>
        <dbReference type="ARBA" id="ARBA00005005"/>
    </source>
</evidence>
<reference evidence="19" key="1">
    <citation type="submission" date="2016-11" db="EMBL/GenBank/DDBJ databases">
        <authorList>
            <person name="Varghese N."/>
            <person name="Submissions S."/>
        </authorList>
    </citation>
    <scope>NUCLEOTIDE SEQUENCE [LARGE SCALE GENOMIC DNA]</scope>
    <source>
        <strain evidence="19">CGMCC 1.8995</strain>
    </source>
</reference>
<keyword evidence="6" id="KW-0442">Lipid degradation</keyword>
<accession>A0A1M5LV76</accession>
<dbReference type="GO" id="GO:0016853">
    <property type="term" value="F:isomerase activity"/>
    <property type="evidence" value="ECO:0007669"/>
    <property type="project" value="UniProtKB-KW"/>
</dbReference>
<evidence type="ECO:0000313" key="19">
    <source>
        <dbReference type="Proteomes" id="UP000184520"/>
    </source>
</evidence>
<dbReference type="PANTHER" id="PTHR23309:SF49">
    <property type="entry name" value="PEROXISOMAL BIFUNCTIONAL ENZYME"/>
    <property type="match status" value="1"/>
</dbReference>
<comment type="similarity">
    <text evidence="15">Belongs to the enoyl-CoA hydratase/isomerase family.</text>
</comment>
<dbReference type="Gene3D" id="3.90.226.10">
    <property type="entry name" value="2-enoyl-CoA Hydratase, Chain A, domain 1"/>
    <property type="match status" value="1"/>
</dbReference>
<evidence type="ECO:0000256" key="4">
    <source>
        <dbReference type="ARBA" id="ARBA00011245"/>
    </source>
</evidence>
<keyword evidence="11" id="KW-0413">Isomerase</keyword>
<dbReference type="InterPro" id="IPR006108">
    <property type="entry name" value="3HC_DH_C"/>
</dbReference>
<dbReference type="Pfam" id="PF00378">
    <property type="entry name" value="ECH_1"/>
    <property type="match status" value="1"/>
</dbReference>
<proteinExistence type="inferred from homology"/>
<dbReference type="InterPro" id="IPR036291">
    <property type="entry name" value="NAD(P)-bd_dom_sf"/>
</dbReference>
<dbReference type="InterPro" id="IPR006176">
    <property type="entry name" value="3-OHacyl-CoA_DH_NAD-bd"/>
</dbReference>
<organism evidence="18 19">
    <name type="scientific">Marisediminitalea aggregata</name>
    <dbReference type="NCBI Taxonomy" id="634436"/>
    <lineage>
        <taxon>Bacteria</taxon>
        <taxon>Pseudomonadati</taxon>
        <taxon>Pseudomonadota</taxon>
        <taxon>Gammaproteobacteria</taxon>
        <taxon>Alteromonadales</taxon>
        <taxon>Alteromonadaceae</taxon>
        <taxon>Marisediminitalea</taxon>
    </lineage>
</organism>
<dbReference type="PROSITE" id="PS00166">
    <property type="entry name" value="ENOYL_COA_HYDRATASE"/>
    <property type="match status" value="1"/>
</dbReference>
<comment type="pathway">
    <text evidence="2">Lipid metabolism; fatty acid beta-oxidation.</text>
</comment>
<dbReference type="Pfam" id="PF02737">
    <property type="entry name" value="3HCDH_N"/>
    <property type="match status" value="1"/>
</dbReference>
<evidence type="ECO:0000256" key="9">
    <source>
        <dbReference type="ARBA" id="ARBA00023098"/>
    </source>
</evidence>
<comment type="similarity">
    <text evidence="3">In the N-terminal section; belongs to the enoyl-CoA hydratase/isomerase family.</text>
</comment>
<dbReference type="UniPathway" id="UPA00659"/>
<evidence type="ECO:0000256" key="1">
    <source>
        <dbReference type="ARBA" id="ARBA00004275"/>
    </source>
</evidence>
<dbReference type="GO" id="GO:0006635">
    <property type="term" value="P:fatty acid beta-oxidation"/>
    <property type="evidence" value="ECO:0007669"/>
    <property type="project" value="UniProtKB-UniPathway"/>
</dbReference>
<dbReference type="SUPFAM" id="SSF52096">
    <property type="entry name" value="ClpP/crotonase"/>
    <property type="match status" value="1"/>
</dbReference>
<dbReference type="Gene3D" id="3.40.50.720">
    <property type="entry name" value="NAD(P)-binding Rossmann-like Domain"/>
    <property type="match status" value="1"/>
</dbReference>
<dbReference type="GO" id="GO:0004300">
    <property type="term" value="F:enoyl-CoA hydratase activity"/>
    <property type="evidence" value="ECO:0007669"/>
    <property type="project" value="UniProtKB-ARBA"/>
</dbReference>
<dbReference type="InterPro" id="IPR001753">
    <property type="entry name" value="Enoyl-CoA_hydra/iso"/>
</dbReference>
<dbReference type="FunFam" id="1.10.1040.50:FF:000006">
    <property type="entry name" value="Peroxisomal bifunctional enzyme"/>
    <property type="match status" value="1"/>
</dbReference>
<comment type="subunit">
    <text evidence="4">Monomer.</text>
</comment>
<evidence type="ECO:0000256" key="3">
    <source>
        <dbReference type="ARBA" id="ARBA00008750"/>
    </source>
</evidence>
<feature type="domain" description="3-hydroxyacyl-CoA dehydrogenase C-terminal" evidence="16">
    <location>
        <begin position="475"/>
        <end position="569"/>
    </location>
</feature>
<feature type="domain" description="3-hydroxyacyl-CoA dehydrogenase C-terminal" evidence="16">
    <location>
        <begin position="605"/>
        <end position="690"/>
    </location>
</feature>
<dbReference type="OrthoDB" id="5389341at2"/>
<keyword evidence="12" id="KW-0456">Lyase</keyword>
<evidence type="ECO:0000256" key="6">
    <source>
        <dbReference type="ARBA" id="ARBA00022963"/>
    </source>
</evidence>
<dbReference type="RefSeq" id="WP_073323478.1">
    <property type="nucleotide sequence ID" value="NZ_FQWD01000004.1"/>
</dbReference>
<dbReference type="Gene3D" id="1.10.1040.50">
    <property type="match status" value="1"/>
</dbReference>
<dbReference type="InterPro" id="IPR018376">
    <property type="entry name" value="Enoyl-CoA_hyd/isom_CS"/>
</dbReference>
<dbReference type="InterPro" id="IPR029045">
    <property type="entry name" value="ClpP/crotonase-like_dom_sf"/>
</dbReference>
<dbReference type="AlphaFoldDB" id="A0A1M5LV76"/>
<sequence length="698" mass="75444">MTSAVMMHIVDNVAVIEVDNPPVNALSFAVRSGLQTTLREAEHNEAVDAIVLSCRGNTFIAGADITEFGKPMQPPALPDLLSEMDTLTKPMVAALHGTALGGGLEVALTCHYRVALESAKVGLPEVLLGILPGAGGTQRLPRIAGVELALDMITSGRKVSSKEAAKAGLIDKVVSDDLQNAAIAFAKKVVNNKAPLRRISELTATVSDPAIFDQYRAKLAKTRRGFDAPQRCVDTVQASVELDFADGMKKERELFLELMQGTQSKSQRHMFFAERMAAQVQGLSKGTPTRDINSVAIIGAGTMGSGIAINFTNKGIPVTMLELSFEALERGIKHIHRYYDGQVAKGRISEEQAASAKQLVSGTDNYADLSDVDLVIEAVFESMAVKQDVFTKLDKYCKPGAILASNTSTLNVNTIASFTSRPQDVIGLHFFSPANIMRLLEVVRADSTADDVLATAMKLAKHINKVGVVSGVCDGFIGNRMLKGYGREAGALLLEGVSPARIDKALYDFGMAMGPLTMGDLAGLDVGYRVRKERRERGEYVPETDGAIADRLVEAGRLGQKAGKGYYRYEEGSRTPIPDPEVDAIIKEAMDALGCEPREIDDEEIVKRLIYPLINEAALILDEGIAQRPSDIDVVYIYGYGFPVYRGGPMFYADTVGLPAIVADMEQFQARYGDDWQVAPLLKTLAEQGRSFADLSSK</sequence>
<evidence type="ECO:0000256" key="12">
    <source>
        <dbReference type="ARBA" id="ARBA00023239"/>
    </source>
</evidence>
<evidence type="ECO:0000256" key="5">
    <source>
        <dbReference type="ARBA" id="ARBA00022832"/>
    </source>
</evidence>
<keyword evidence="5" id="KW-0276">Fatty acid metabolism</keyword>
<keyword evidence="13" id="KW-0511">Multifunctional enzyme</keyword>
<dbReference type="SUPFAM" id="SSF48179">
    <property type="entry name" value="6-phosphogluconate dehydrogenase C-terminal domain-like"/>
    <property type="match status" value="2"/>
</dbReference>
<gene>
    <name evidence="18" type="ORF">SAMN05216361_2801</name>
</gene>
<evidence type="ECO:0000256" key="13">
    <source>
        <dbReference type="ARBA" id="ARBA00023268"/>
    </source>
</evidence>
<evidence type="ECO:0000313" key="18">
    <source>
        <dbReference type="EMBL" id="SHG68915.1"/>
    </source>
</evidence>
<dbReference type="PANTHER" id="PTHR23309">
    <property type="entry name" value="3-HYDROXYACYL-COA DEHYROGENASE"/>
    <property type="match status" value="1"/>
</dbReference>
<name>A0A1M5LV76_9ALTE</name>
<dbReference type="InterPro" id="IPR008927">
    <property type="entry name" value="6-PGluconate_DH-like_C_sf"/>
</dbReference>
<dbReference type="Pfam" id="PF00725">
    <property type="entry name" value="3HCDH"/>
    <property type="match status" value="2"/>
</dbReference>
<dbReference type="Proteomes" id="UP000184520">
    <property type="component" value="Unassembled WGS sequence"/>
</dbReference>
<evidence type="ECO:0000256" key="15">
    <source>
        <dbReference type="RuleBase" id="RU003707"/>
    </source>
</evidence>
<protein>
    <submittedName>
        <fullName evidence="18">3-hydroxyacyl-CoA dehydrogenase</fullName>
    </submittedName>
</protein>
<keyword evidence="10" id="KW-0576">Peroxisome</keyword>
<dbReference type="GO" id="GO:0003857">
    <property type="term" value="F:(3S)-3-hydroxyacyl-CoA dehydrogenase (NAD+) activity"/>
    <property type="evidence" value="ECO:0007669"/>
    <property type="project" value="UniProtKB-EC"/>
</dbReference>
<dbReference type="EMBL" id="FQWD01000004">
    <property type="protein sequence ID" value="SHG68915.1"/>
    <property type="molecule type" value="Genomic_DNA"/>
</dbReference>
<feature type="domain" description="3-hydroxyacyl-CoA dehydrogenase NAD binding" evidence="17">
    <location>
        <begin position="294"/>
        <end position="470"/>
    </location>
</feature>
<keyword evidence="8" id="KW-0520">NAD</keyword>
<evidence type="ECO:0000259" key="16">
    <source>
        <dbReference type="Pfam" id="PF00725"/>
    </source>
</evidence>
<evidence type="ECO:0000256" key="8">
    <source>
        <dbReference type="ARBA" id="ARBA00023027"/>
    </source>
</evidence>
<evidence type="ECO:0000259" key="17">
    <source>
        <dbReference type="Pfam" id="PF02737"/>
    </source>
</evidence>
<dbReference type="FunFam" id="3.40.50.720:FF:000009">
    <property type="entry name" value="Fatty oxidation complex, alpha subunit"/>
    <property type="match status" value="1"/>
</dbReference>